<feature type="domain" description="DUF1585" evidence="2">
    <location>
        <begin position="496"/>
        <end position="565"/>
    </location>
</feature>
<organism evidence="7 8">
    <name type="scientific">Sorangium cellulosum (strain So ce56)</name>
    <name type="common">Polyangium cellulosum (strain So ce56)</name>
    <dbReference type="NCBI Taxonomy" id="448385"/>
    <lineage>
        <taxon>Bacteria</taxon>
        <taxon>Pseudomonadati</taxon>
        <taxon>Myxococcota</taxon>
        <taxon>Polyangia</taxon>
        <taxon>Polyangiales</taxon>
        <taxon>Polyangiaceae</taxon>
        <taxon>Sorangium</taxon>
    </lineage>
</organism>
<dbReference type="Proteomes" id="UP000002139">
    <property type="component" value="Chromosome"/>
</dbReference>
<gene>
    <name evidence="7" type="ordered locus">sce6920</name>
</gene>
<evidence type="ECO:0000313" key="7">
    <source>
        <dbReference type="EMBL" id="CAN97089.1"/>
    </source>
</evidence>
<dbReference type="InterPro" id="IPR013043">
    <property type="entry name" value="DUF1595"/>
</dbReference>
<reference evidence="7 8" key="1">
    <citation type="journal article" date="2007" name="Nat. Biotechnol.">
        <title>Complete genome sequence of the myxobacterium Sorangium cellulosum.</title>
        <authorList>
            <person name="Schneiker S."/>
            <person name="Perlova O."/>
            <person name="Kaiser O."/>
            <person name="Gerth K."/>
            <person name="Alici A."/>
            <person name="Altmeyer M.O."/>
            <person name="Bartels D."/>
            <person name="Bekel T."/>
            <person name="Beyer S."/>
            <person name="Bode E."/>
            <person name="Bode H.B."/>
            <person name="Bolten C.J."/>
            <person name="Choudhuri J.V."/>
            <person name="Doss S."/>
            <person name="Elnakady Y.A."/>
            <person name="Frank B."/>
            <person name="Gaigalat L."/>
            <person name="Goesmann A."/>
            <person name="Groeger C."/>
            <person name="Gross F."/>
            <person name="Jelsbak L."/>
            <person name="Jelsbak L."/>
            <person name="Kalinowski J."/>
            <person name="Kegler C."/>
            <person name="Knauber T."/>
            <person name="Konietzny S."/>
            <person name="Kopp M."/>
            <person name="Krause L."/>
            <person name="Krug D."/>
            <person name="Linke B."/>
            <person name="Mahmud T."/>
            <person name="Martinez-Arias R."/>
            <person name="McHardy A.C."/>
            <person name="Merai M."/>
            <person name="Meyer F."/>
            <person name="Mormann S."/>
            <person name="Munoz-Dorado J."/>
            <person name="Perez J."/>
            <person name="Pradella S."/>
            <person name="Rachid S."/>
            <person name="Raddatz G."/>
            <person name="Rosenau F."/>
            <person name="Rueckert C."/>
            <person name="Sasse F."/>
            <person name="Scharfe M."/>
            <person name="Schuster S.C."/>
            <person name="Suen G."/>
            <person name="Treuner-Lange A."/>
            <person name="Velicer G.J."/>
            <person name="Vorholter F.-J."/>
            <person name="Weissman K.J."/>
            <person name="Welch R.D."/>
            <person name="Wenzel S.C."/>
            <person name="Whitworth D.E."/>
            <person name="Wilhelm S."/>
            <person name="Wittmann C."/>
            <person name="Bloecker H."/>
            <person name="Puehler A."/>
            <person name="Mueller R."/>
        </authorList>
    </citation>
    <scope>NUCLEOTIDE SEQUENCE [LARGE SCALE GENOMIC DNA]</scope>
    <source>
        <strain evidence="8">So ce56</strain>
    </source>
</reference>
<feature type="domain" description="DUF1592" evidence="5">
    <location>
        <begin position="225"/>
        <end position="357"/>
    </location>
</feature>
<dbReference type="KEGG" id="scl:sce6920"/>
<dbReference type="eggNOG" id="COG5297">
    <property type="taxonomic scope" value="Bacteria"/>
</dbReference>
<dbReference type="AlphaFoldDB" id="A9GXH0"/>
<dbReference type="InterPro" id="IPR013036">
    <property type="entry name" value="DUF1587"/>
</dbReference>
<evidence type="ECO:0000259" key="6">
    <source>
        <dbReference type="Pfam" id="PF07637"/>
    </source>
</evidence>
<evidence type="ECO:0000259" key="5">
    <source>
        <dbReference type="Pfam" id="PF07631"/>
    </source>
</evidence>
<dbReference type="Pfam" id="PF07637">
    <property type="entry name" value="PSD5"/>
    <property type="match status" value="1"/>
</dbReference>
<dbReference type="Pfam" id="PF07626">
    <property type="entry name" value="PSD3"/>
    <property type="match status" value="1"/>
</dbReference>
<dbReference type="STRING" id="448385.sce6920"/>
<dbReference type="Pfam" id="PF07624">
    <property type="entry name" value="PSD2"/>
    <property type="match status" value="1"/>
</dbReference>
<dbReference type="InterPro" id="IPR013042">
    <property type="entry name" value="DUF1592"/>
</dbReference>
<feature type="domain" description="DUF1588" evidence="4">
    <location>
        <begin position="376"/>
        <end position="472"/>
    </location>
</feature>
<dbReference type="Pfam" id="PF07627">
    <property type="entry name" value="PSCyt3"/>
    <property type="match status" value="1"/>
</dbReference>
<keyword evidence="8" id="KW-1185">Reference proteome</keyword>
<name>A9GXH0_SORC5</name>
<evidence type="ECO:0000259" key="3">
    <source>
        <dbReference type="Pfam" id="PF07626"/>
    </source>
</evidence>
<dbReference type="PROSITE" id="PS51257">
    <property type="entry name" value="PROKAR_LIPOPROTEIN"/>
    <property type="match status" value="1"/>
</dbReference>
<evidence type="ECO:0000313" key="8">
    <source>
        <dbReference type="Proteomes" id="UP000002139"/>
    </source>
</evidence>
<evidence type="ECO:0000256" key="1">
    <source>
        <dbReference type="SAM" id="MobiDB-lite"/>
    </source>
</evidence>
<feature type="domain" description="DUF1595" evidence="6">
    <location>
        <begin position="152"/>
        <end position="211"/>
    </location>
</feature>
<feature type="compositionally biased region" description="Gly residues" evidence="1">
    <location>
        <begin position="35"/>
        <end position="54"/>
    </location>
</feature>
<sequence length="573" mass="61753">MRTLRQLSYIGTTTFFTSLTILAGCTGEIAPDEGGITGGGETSGSGSGSTGSGGTDEPDNGPPEKCIPGIPITSQIPRLLNRQYDNTVRDLLGVTSVDSKLPSEQLVDDFDGPMTPDAWRLYQEVAEKIAKAVMAGPNKSKFISCDPAADGCLEQTIKTFGRKAFRRPLTDLEVARFQKLGQITPAGTPAEVAEATLVGFLVSPSFLMLPELATDADASGQGIKLSSYEVATKLSYLLWGSAPDEVLSAAADNDELQSKEQILAQAQRMIAVRDKTGPLVTAFHRNWAQMNNGNAHWWKMDHDTETYPLYSDAAKPSWQAELDAFFEDVAFENGSFDDLLLSNVAFVNKDNAAIYGLDPASYGTELTKVELDANQRPGFLTRVGFLSSYAGYDATSPILRGAFISVYLLGVNPGPPIPGATMQTVQGDFSTQRAKIEKLTEPASCKGCHSIINPPGFVMENFDGIGKWQTTDPLGGAIDASVTTNTIDFGDGNVKEISSPLALMQEIAQLQKAKQLYAESWVSYAFGRDPNGKDKCVVDQIDMKLSEGGYSILNLLADLTQADSFRVRVRETP</sequence>
<dbReference type="InterPro" id="IPR011478">
    <property type="entry name" value="DUF1585"/>
</dbReference>
<protein>
    <submittedName>
        <fullName evidence="7">Exported protein</fullName>
    </submittedName>
</protein>
<feature type="domain" description="DUF1587" evidence="3">
    <location>
        <begin position="78"/>
        <end position="134"/>
    </location>
</feature>
<dbReference type="EMBL" id="AM746676">
    <property type="protein sequence ID" value="CAN97089.1"/>
    <property type="molecule type" value="Genomic_DNA"/>
</dbReference>
<dbReference type="HOGENOM" id="CLU_007458_1_0_7"/>
<feature type="region of interest" description="Disordered" evidence="1">
    <location>
        <begin position="32"/>
        <end position="71"/>
    </location>
</feature>
<dbReference type="Pfam" id="PF07631">
    <property type="entry name" value="PSD4"/>
    <property type="match status" value="1"/>
</dbReference>
<evidence type="ECO:0000259" key="2">
    <source>
        <dbReference type="Pfam" id="PF07624"/>
    </source>
</evidence>
<dbReference type="BioCyc" id="SCEL448385:SCE_RS35490-MONOMER"/>
<accession>A9GXH0</accession>
<evidence type="ECO:0000259" key="4">
    <source>
        <dbReference type="Pfam" id="PF07627"/>
    </source>
</evidence>
<dbReference type="InterPro" id="IPR013039">
    <property type="entry name" value="DUF1588"/>
</dbReference>
<proteinExistence type="predicted"/>